<protein>
    <recommendedName>
        <fullName evidence="1">Xylose isomerase-like TIM barrel domain-containing protein</fullName>
    </recommendedName>
</protein>
<gene>
    <name evidence="2" type="ORF">METZ01_LOCUS127773</name>
</gene>
<evidence type="ECO:0000313" key="2">
    <source>
        <dbReference type="EMBL" id="SVA74919.1"/>
    </source>
</evidence>
<dbReference type="EMBL" id="UINC01017942">
    <property type="protein sequence ID" value="SVA74919.1"/>
    <property type="molecule type" value="Genomic_DNA"/>
</dbReference>
<dbReference type="AlphaFoldDB" id="A0A381YCW4"/>
<feature type="domain" description="Xylose isomerase-like TIM barrel" evidence="1">
    <location>
        <begin position="17"/>
        <end position="271"/>
    </location>
</feature>
<dbReference type="InterPro" id="IPR050312">
    <property type="entry name" value="IolE/XylAMocC-like"/>
</dbReference>
<reference evidence="2" key="1">
    <citation type="submission" date="2018-05" db="EMBL/GenBank/DDBJ databases">
        <authorList>
            <person name="Lanie J.A."/>
            <person name="Ng W.-L."/>
            <person name="Kazmierczak K.M."/>
            <person name="Andrzejewski T.M."/>
            <person name="Davidsen T.M."/>
            <person name="Wayne K.J."/>
            <person name="Tettelin H."/>
            <person name="Glass J.I."/>
            <person name="Rusch D."/>
            <person name="Podicherti R."/>
            <person name="Tsui H.-C.T."/>
            <person name="Winkler M.E."/>
        </authorList>
    </citation>
    <scope>NUCLEOTIDE SEQUENCE</scope>
</reference>
<dbReference type="PANTHER" id="PTHR12110">
    <property type="entry name" value="HYDROXYPYRUVATE ISOMERASE"/>
    <property type="match status" value="1"/>
</dbReference>
<proteinExistence type="predicted"/>
<evidence type="ECO:0000259" key="1">
    <source>
        <dbReference type="Pfam" id="PF01261"/>
    </source>
</evidence>
<dbReference type="SUPFAM" id="SSF51658">
    <property type="entry name" value="Xylose isomerase-like"/>
    <property type="match status" value="1"/>
</dbReference>
<name>A0A381YCW4_9ZZZZ</name>
<dbReference type="NCBIfam" id="TIGR04379">
    <property type="entry name" value="myo_inos_iolE"/>
    <property type="match status" value="1"/>
</dbReference>
<dbReference type="InterPro" id="IPR036237">
    <property type="entry name" value="Xyl_isomerase-like_sf"/>
</dbReference>
<accession>A0A381YCW4</accession>
<dbReference type="Gene3D" id="3.20.20.150">
    <property type="entry name" value="Divalent-metal-dependent TIM barrel enzymes"/>
    <property type="match status" value="1"/>
</dbReference>
<dbReference type="InterPro" id="IPR030823">
    <property type="entry name" value="IolE/MocC"/>
</dbReference>
<dbReference type="PANTHER" id="PTHR12110:SF41">
    <property type="entry name" value="INOSOSE DEHYDRATASE"/>
    <property type="match status" value="1"/>
</dbReference>
<sequence length="277" mass="30994">MPELGGNYTLDTILKEMTESGYSGTEIGNKFPKDSSSIKQVLTSFNLELASAWHSTYFLSKNLNPELERVHKKAALLAGAGAKIINIAECSGSVHGTINNPLSSKPVCNEEDWAKLTTCLNKAGEICNSYGLSIAYHHHMGTYIQNENEVYRLLSDTDPKLVNLCADTGHMYFAGIDPVRFFKNNMNRIRHIHFKDLRSNIFKNLNFKETSFLKAVLSGVFTVPGDGCIDFETISNVIIKSEYRGWIIVEAEQDPAIANPLEYAMQSKQYINKIWGN</sequence>
<dbReference type="InterPro" id="IPR013022">
    <property type="entry name" value="Xyl_isomerase-like_TIM-brl"/>
</dbReference>
<organism evidence="2">
    <name type="scientific">marine metagenome</name>
    <dbReference type="NCBI Taxonomy" id="408172"/>
    <lineage>
        <taxon>unclassified sequences</taxon>
        <taxon>metagenomes</taxon>
        <taxon>ecological metagenomes</taxon>
    </lineage>
</organism>
<dbReference type="Pfam" id="PF01261">
    <property type="entry name" value="AP_endonuc_2"/>
    <property type="match status" value="1"/>
</dbReference>